<evidence type="ECO:0000256" key="7">
    <source>
        <dbReference type="ARBA" id="ARBA00023315"/>
    </source>
</evidence>
<keyword evidence="2 8" id="KW-1003">Cell membrane</keyword>
<comment type="subcellular location">
    <subcellularLocation>
        <location evidence="1 8">Cell membrane</location>
        <topology evidence="1 8">Multi-pass membrane protein</topology>
    </subcellularLocation>
</comment>
<dbReference type="Pfam" id="PF20154">
    <property type="entry name" value="LNT_N"/>
    <property type="match status" value="1"/>
</dbReference>
<feature type="transmembrane region" description="Helical" evidence="8">
    <location>
        <begin position="188"/>
        <end position="210"/>
    </location>
</feature>
<dbReference type="CDD" id="cd07571">
    <property type="entry name" value="ALP_N-acyl_transferase"/>
    <property type="match status" value="1"/>
</dbReference>
<evidence type="ECO:0000256" key="3">
    <source>
        <dbReference type="ARBA" id="ARBA00022679"/>
    </source>
</evidence>
<gene>
    <name evidence="8 10" type="primary">lnt</name>
    <name evidence="10" type="ORF">QRT05_07500</name>
</gene>
<keyword evidence="5 8" id="KW-1133">Transmembrane helix</keyword>
<dbReference type="PANTHER" id="PTHR38686">
    <property type="entry name" value="APOLIPOPROTEIN N-ACYLTRANSFERASE"/>
    <property type="match status" value="1"/>
</dbReference>
<dbReference type="RefSeq" id="WP_289446453.1">
    <property type="nucleotide sequence ID" value="NZ_JAUCGR010000002.1"/>
</dbReference>
<dbReference type="EC" id="2.3.1.269" evidence="8"/>
<dbReference type="InterPro" id="IPR003010">
    <property type="entry name" value="C-N_Hydrolase"/>
</dbReference>
<evidence type="ECO:0000259" key="9">
    <source>
        <dbReference type="PROSITE" id="PS50263"/>
    </source>
</evidence>
<feature type="transmembrane region" description="Helical" evidence="8">
    <location>
        <begin position="53"/>
        <end position="73"/>
    </location>
</feature>
<keyword evidence="6 8" id="KW-0472">Membrane</keyword>
<feature type="transmembrane region" description="Helical" evidence="8">
    <location>
        <begin position="7"/>
        <end position="24"/>
    </location>
</feature>
<evidence type="ECO:0000256" key="2">
    <source>
        <dbReference type="ARBA" id="ARBA00022475"/>
    </source>
</evidence>
<dbReference type="HAMAP" id="MF_01148">
    <property type="entry name" value="Lnt"/>
    <property type="match status" value="1"/>
</dbReference>
<protein>
    <recommendedName>
        <fullName evidence="8">Apolipoprotein N-acyltransferase</fullName>
        <shortName evidence="8">ALP N-acyltransferase</shortName>
        <ecNumber evidence="8">2.3.1.269</ecNumber>
    </recommendedName>
</protein>
<comment type="catalytic activity">
    <reaction evidence="8">
        <text>N-terminal S-1,2-diacyl-sn-glyceryl-L-cysteinyl-[lipoprotein] + a glycerophospholipid = N-acyl-S-1,2-diacyl-sn-glyceryl-L-cysteinyl-[lipoprotein] + a 2-acyl-sn-glycero-3-phospholipid + H(+)</text>
        <dbReference type="Rhea" id="RHEA:48228"/>
        <dbReference type="Rhea" id="RHEA-COMP:14681"/>
        <dbReference type="Rhea" id="RHEA-COMP:14684"/>
        <dbReference type="ChEBI" id="CHEBI:15378"/>
        <dbReference type="ChEBI" id="CHEBI:136912"/>
        <dbReference type="ChEBI" id="CHEBI:140656"/>
        <dbReference type="ChEBI" id="CHEBI:140657"/>
        <dbReference type="ChEBI" id="CHEBI:140660"/>
        <dbReference type="EC" id="2.3.1.269"/>
    </reaction>
</comment>
<evidence type="ECO:0000256" key="1">
    <source>
        <dbReference type="ARBA" id="ARBA00004651"/>
    </source>
</evidence>
<evidence type="ECO:0000313" key="11">
    <source>
        <dbReference type="Proteomes" id="UP001321453"/>
    </source>
</evidence>
<dbReference type="InterPro" id="IPR045378">
    <property type="entry name" value="LNT_N"/>
</dbReference>
<accession>A0ABT7S6N7</accession>
<evidence type="ECO:0000256" key="8">
    <source>
        <dbReference type="HAMAP-Rule" id="MF_01148"/>
    </source>
</evidence>
<dbReference type="EMBL" id="JAUCGR010000002">
    <property type="protein sequence ID" value="MDM7831174.1"/>
    <property type="molecule type" value="Genomic_DNA"/>
</dbReference>
<keyword evidence="3 8" id="KW-0808">Transferase</keyword>
<dbReference type="NCBIfam" id="TIGR00546">
    <property type="entry name" value="lnt"/>
    <property type="match status" value="1"/>
</dbReference>
<feature type="domain" description="CN hydrolase" evidence="9">
    <location>
        <begin position="219"/>
        <end position="475"/>
    </location>
</feature>
<evidence type="ECO:0000313" key="10">
    <source>
        <dbReference type="EMBL" id="MDM7831174.1"/>
    </source>
</evidence>
<evidence type="ECO:0000256" key="6">
    <source>
        <dbReference type="ARBA" id="ARBA00023136"/>
    </source>
</evidence>
<dbReference type="InterPro" id="IPR036526">
    <property type="entry name" value="C-N_Hydrolase_sf"/>
</dbReference>
<comment type="caution">
    <text evidence="10">The sequence shown here is derived from an EMBL/GenBank/DDBJ whole genome shotgun (WGS) entry which is preliminary data.</text>
</comment>
<dbReference type="SUPFAM" id="SSF56317">
    <property type="entry name" value="Carbon-nitrogen hydrolase"/>
    <property type="match status" value="1"/>
</dbReference>
<organism evidence="10 11">
    <name type="scientific">Cellulomonas edaphi</name>
    <dbReference type="NCBI Taxonomy" id="3053468"/>
    <lineage>
        <taxon>Bacteria</taxon>
        <taxon>Bacillati</taxon>
        <taxon>Actinomycetota</taxon>
        <taxon>Actinomycetes</taxon>
        <taxon>Micrococcales</taxon>
        <taxon>Cellulomonadaceae</taxon>
        <taxon>Cellulomonas</taxon>
    </lineage>
</organism>
<reference evidence="10 11" key="1">
    <citation type="submission" date="2023-06" db="EMBL/GenBank/DDBJ databases">
        <title>Cellulomonas sp. MW9 Whole genome sequence.</title>
        <authorList>
            <person name="Park S."/>
        </authorList>
    </citation>
    <scope>NUCLEOTIDE SEQUENCE [LARGE SCALE GENOMIC DNA]</scope>
    <source>
        <strain evidence="10 11">MW9</strain>
    </source>
</reference>
<dbReference type="InterPro" id="IPR004563">
    <property type="entry name" value="Apolipo_AcylTrfase"/>
</dbReference>
<comment type="similarity">
    <text evidence="8">Belongs to the CN hydrolase family. Apolipoprotein N-acyltransferase subfamily.</text>
</comment>
<comment type="pathway">
    <text evidence="8">Protein modification; lipoprotein biosynthesis (N-acyl transfer).</text>
</comment>
<evidence type="ECO:0000256" key="4">
    <source>
        <dbReference type="ARBA" id="ARBA00022692"/>
    </source>
</evidence>
<proteinExistence type="inferred from homology"/>
<keyword evidence="11" id="KW-1185">Reference proteome</keyword>
<comment type="function">
    <text evidence="8">Catalyzes the phospholipid dependent N-acylation of the N-terminal cysteine of apolipoprotein, the last step in lipoprotein maturation.</text>
</comment>
<dbReference type="PROSITE" id="PS50263">
    <property type="entry name" value="CN_HYDROLASE"/>
    <property type="match status" value="1"/>
</dbReference>
<evidence type="ECO:0000256" key="5">
    <source>
        <dbReference type="ARBA" id="ARBA00022989"/>
    </source>
</evidence>
<dbReference type="Gene3D" id="3.60.110.10">
    <property type="entry name" value="Carbon-nitrogen hydrolase"/>
    <property type="match status" value="1"/>
</dbReference>
<keyword evidence="4 8" id="KW-0812">Transmembrane</keyword>
<dbReference type="Pfam" id="PF00795">
    <property type="entry name" value="CN_hydrolase"/>
    <property type="match status" value="1"/>
</dbReference>
<feature type="transmembrane region" description="Helical" evidence="8">
    <location>
        <begin position="30"/>
        <end position="46"/>
    </location>
</feature>
<dbReference type="PANTHER" id="PTHR38686:SF1">
    <property type="entry name" value="APOLIPOPROTEIN N-ACYLTRANSFERASE"/>
    <property type="match status" value="1"/>
</dbReference>
<keyword evidence="7 8" id="KW-0012">Acyltransferase</keyword>
<name>A0ABT7S6N7_9CELL</name>
<sequence>MPAAEPARWWTLVLAAVGGGVTRLAFPDPGWWGAALVGIALLFLAMRRDSARWNALVGVTFGLTLFLPLITWTDEAVGLVPWLALSITESLYLALFGAGWSWARRGAVVWRSAPWQVVVFTILWVATEELRTYWPFGGFPWGRLAFSQADSPIAAFASWGGVPLVSGLVAAAGVLLAQAVLAARRVRFLSTAAALGCAVAIVVLGVAVPLDTQAETGTLRVGAVQGNVPGQGLDAFGERAAVLDNHLTGTYALLDQVEPGELDVVLWPENGTDIDPQVDRDAAKAIDDAATAVDAPMLVGTVQYPPTGGRYNTAVLWVPGKGVTATYSKQHPAPFAEYIPMRSIARVFSSAVDLVTRDMIPGDRPGYIPLESARLGRTVGIGDVICFEVAYDALVRDTVRAGGEVLVVQTNNATFGMSDESTQQLAMSRIRAIEHGRATVQISTVGVSAVIAPNGAVVQQTGLFTAEQMVATLPLRDTLTPATRLGSWPAWIVDGLAIAAVAAGAAGASRIRRADRLRDSAVAA</sequence>
<dbReference type="Proteomes" id="UP001321453">
    <property type="component" value="Unassembled WGS sequence"/>
</dbReference>
<feature type="transmembrane region" description="Helical" evidence="8">
    <location>
        <begin position="115"/>
        <end position="134"/>
    </location>
</feature>
<feature type="transmembrane region" description="Helical" evidence="8">
    <location>
        <begin position="79"/>
        <end position="103"/>
    </location>
</feature>
<feature type="transmembrane region" description="Helical" evidence="8">
    <location>
        <begin position="154"/>
        <end position="176"/>
    </location>
</feature>